<evidence type="ECO:0000313" key="6">
    <source>
        <dbReference type="EMBL" id="KAK8968183.1"/>
    </source>
</evidence>
<evidence type="ECO:0000256" key="1">
    <source>
        <dbReference type="ARBA" id="ARBA00004123"/>
    </source>
</evidence>
<dbReference type="InterPro" id="IPR015495">
    <property type="entry name" value="Myb_TF_plants"/>
</dbReference>
<comment type="subcellular location">
    <subcellularLocation>
        <location evidence="1">Nucleus</location>
    </subcellularLocation>
</comment>
<sequence length="109" mass="12231">MHIAVSLSSSLAGSGVKAHDPRKSDTVHSSHKVQEKIFRFGSKYPPSKEMGRYISCQVSQMEFSEAEIDLIARIYKLIGKRWSLIAGRIPGRTAEEIEKYCTPKFEKSG</sequence>
<evidence type="ECO:0000256" key="2">
    <source>
        <dbReference type="ARBA" id="ARBA00023125"/>
    </source>
</evidence>
<dbReference type="InterPro" id="IPR001005">
    <property type="entry name" value="SANT/Myb"/>
</dbReference>
<feature type="compositionally biased region" description="Low complexity" evidence="4">
    <location>
        <begin position="1"/>
        <end position="16"/>
    </location>
</feature>
<accession>A0ABR2MZ56</accession>
<dbReference type="Gene3D" id="1.10.10.60">
    <property type="entry name" value="Homeodomain-like"/>
    <property type="match status" value="1"/>
</dbReference>
<evidence type="ECO:0000259" key="5">
    <source>
        <dbReference type="SMART" id="SM00717"/>
    </source>
</evidence>
<dbReference type="SUPFAM" id="SSF46689">
    <property type="entry name" value="Homeodomain-like"/>
    <property type="match status" value="1"/>
</dbReference>
<reference evidence="6 7" key="1">
    <citation type="journal article" date="2022" name="Nat. Plants">
        <title>Genomes of leafy and leafless Platanthera orchids illuminate the evolution of mycoheterotrophy.</title>
        <authorList>
            <person name="Li M.H."/>
            <person name="Liu K.W."/>
            <person name="Li Z."/>
            <person name="Lu H.C."/>
            <person name="Ye Q.L."/>
            <person name="Zhang D."/>
            <person name="Wang J.Y."/>
            <person name="Li Y.F."/>
            <person name="Zhong Z.M."/>
            <person name="Liu X."/>
            <person name="Yu X."/>
            <person name="Liu D.K."/>
            <person name="Tu X.D."/>
            <person name="Liu B."/>
            <person name="Hao Y."/>
            <person name="Liao X.Y."/>
            <person name="Jiang Y.T."/>
            <person name="Sun W.H."/>
            <person name="Chen J."/>
            <person name="Chen Y.Q."/>
            <person name="Ai Y."/>
            <person name="Zhai J.W."/>
            <person name="Wu S.S."/>
            <person name="Zhou Z."/>
            <person name="Hsiao Y.Y."/>
            <person name="Wu W.L."/>
            <person name="Chen Y.Y."/>
            <person name="Lin Y.F."/>
            <person name="Hsu J.L."/>
            <person name="Li C.Y."/>
            <person name="Wang Z.W."/>
            <person name="Zhao X."/>
            <person name="Zhong W.Y."/>
            <person name="Ma X.K."/>
            <person name="Ma L."/>
            <person name="Huang J."/>
            <person name="Chen G.Z."/>
            <person name="Huang M.Z."/>
            <person name="Huang L."/>
            <person name="Peng D.H."/>
            <person name="Luo Y.B."/>
            <person name="Zou S.Q."/>
            <person name="Chen S.P."/>
            <person name="Lan S."/>
            <person name="Tsai W.C."/>
            <person name="Van de Peer Y."/>
            <person name="Liu Z.J."/>
        </authorList>
    </citation>
    <scope>NUCLEOTIDE SEQUENCE [LARGE SCALE GENOMIC DNA]</scope>
    <source>
        <strain evidence="6">Lor288</strain>
    </source>
</reference>
<organism evidence="6 7">
    <name type="scientific">Platanthera guangdongensis</name>
    <dbReference type="NCBI Taxonomy" id="2320717"/>
    <lineage>
        <taxon>Eukaryota</taxon>
        <taxon>Viridiplantae</taxon>
        <taxon>Streptophyta</taxon>
        <taxon>Embryophyta</taxon>
        <taxon>Tracheophyta</taxon>
        <taxon>Spermatophyta</taxon>
        <taxon>Magnoliopsida</taxon>
        <taxon>Liliopsida</taxon>
        <taxon>Asparagales</taxon>
        <taxon>Orchidaceae</taxon>
        <taxon>Orchidoideae</taxon>
        <taxon>Orchideae</taxon>
        <taxon>Orchidinae</taxon>
        <taxon>Platanthera</taxon>
    </lineage>
</organism>
<evidence type="ECO:0000256" key="4">
    <source>
        <dbReference type="SAM" id="MobiDB-lite"/>
    </source>
</evidence>
<dbReference type="PANTHER" id="PTHR47998">
    <property type="entry name" value="TRANSCRIPTION FACTOR MYB51-LIKE ISOFORM X1"/>
    <property type="match status" value="1"/>
</dbReference>
<evidence type="ECO:0000313" key="7">
    <source>
        <dbReference type="Proteomes" id="UP001412067"/>
    </source>
</evidence>
<keyword evidence="2" id="KW-0238">DNA-binding</keyword>
<feature type="region of interest" description="Disordered" evidence="4">
    <location>
        <begin position="1"/>
        <end position="31"/>
    </location>
</feature>
<dbReference type="Pfam" id="PF00249">
    <property type="entry name" value="Myb_DNA-binding"/>
    <property type="match status" value="1"/>
</dbReference>
<dbReference type="CDD" id="cd00167">
    <property type="entry name" value="SANT"/>
    <property type="match status" value="1"/>
</dbReference>
<dbReference type="Proteomes" id="UP001412067">
    <property type="component" value="Unassembled WGS sequence"/>
</dbReference>
<dbReference type="InterPro" id="IPR009057">
    <property type="entry name" value="Homeodomain-like_sf"/>
</dbReference>
<keyword evidence="7" id="KW-1185">Reference proteome</keyword>
<name>A0ABR2MZ56_9ASPA</name>
<dbReference type="PANTHER" id="PTHR47998:SF3">
    <property type="entry name" value="TRANSCRIPTION FACTOR TRY-LIKE"/>
    <property type="match status" value="1"/>
</dbReference>
<feature type="compositionally biased region" description="Basic and acidic residues" evidence="4">
    <location>
        <begin position="17"/>
        <end position="31"/>
    </location>
</feature>
<proteinExistence type="predicted"/>
<protein>
    <submittedName>
        <fullName evidence="6">Transcription factor CPC</fullName>
    </submittedName>
</protein>
<feature type="domain" description="Myb-like" evidence="5">
    <location>
        <begin position="59"/>
        <end position="107"/>
    </location>
</feature>
<dbReference type="EMBL" id="JBBWWR010000004">
    <property type="protein sequence ID" value="KAK8968183.1"/>
    <property type="molecule type" value="Genomic_DNA"/>
</dbReference>
<keyword evidence="3" id="KW-0539">Nucleus</keyword>
<gene>
    <name evidence="6" type="primary">CPC</name>
    <name evidence="6" type="ORF">KSP40_PGU011385</name>
</gene>
<evidence type="ECO:0000256" key="3">
    <source>
        <dbReference type="ARBA" id="ARBA00023242"/>
    </source>
</evidence>
<dbReference type="SMART" id="SM00717">
    <property type="entry name" value="SANT"/>
    <property type="match status" value="1"/>
</dbReference>
<comment type="caution">
    <text evidence="6">The sequence shown here is derived from an EMBL/GenBank/DDBJ whole genome shotgun (WGS) entry which is preliminary data.</text>
</comment>